<keyword evidence="2" id="KW-1185">Reference proteome</keyword>
<reference evidence="1 2" key="1">
    <citation type="journal article" date="2013" name="BMC Genomics">
        <title>The miniature genome of a carnivorous plant Genlisea aurea contains a low number of genes and short non-coding sequences.</title>
        <authorList>
            <person name="Leushkin E.V."/>
            <person name="Sutormin R.A."/>
            <person name="Nabieva E.R."/>
            <person name="Penin A.A."/>
            <person name="Kondrashov A.S."/>
            <person name="Logacheva M.D."/>
        </authorList>
    </citation>
    <scope>NUCLEOTIDE SEQUENCE [LARGE SCALE GENOMIC DNA]</scope>
</reference>
<dbReference type="PANTHER" id="PTHR32175:SF26">
    <property type="entry name" value="PROTEIN, PUTATIVE, EXPRESSED-RELATED"/>
    <property type="match status" value="1"/>
</dbReference>
<dbReference type="SUPFAM" id="SSF52540">
    <property type="entry name" value="P-loop containing nucleoside triphosphate hydrolases"/>
    <property type="match status" value="1"/>
</dbReference>
<evidence type="ECO:0000313" key="2">
    <source>
        <dbReference type="Proteomes" id="UP000015453"/>
    </source>
</evidence>
<accession>S8C5H8</accession>
<evidence type="ECO:0000313" key="1">
    <source>
        <dbReference type="EMBL" id="EPS62065.1"/>
    </source>
</evidence>
<dbReference type="InterPro" id="IPR027417">
    <property type="entry name" value="P-loop_NTPase"/>
</dbReference>
<dbReference type="AlphaFoldDB" id="S8C5H8"/>
<name>S8C5H8_9LAMI</name>
<proteinExistence type="predicted"/>
<dbReference type="PANTHER" id="PTHR32175">
    <property type="entry name" value="PROTEIN, PUTATIVE, EXPRESSED-RELATED"/>
    <property type="match status" value="1"/>
</dbReference>
<comment type="caution">
    <text evidence="1">The sequence shown here is derived from an EMBL/GenBank/DDBJ whole genome shotgun (WGS) entry which is preliminary data.</text>
</comment>
<dbReference type="Proteomes" id="UP000015453">
    <property type="component" value="Unassembled WGS sequence"/>
</dbReference>
<dbReference type="InterPro" id="IPR052796">
    <property type="entry name" value="Nod_factor_sulfotransferase"/>
</dbReference>
<dbReference type="EMBL" id="AUSU01006417">
    <property type="protein sequence ID" value="EPS62065.1"/>
    <property type="molecule type" value="Genomic_DNA"/>
</dbReference>
<gene>
    <name evidence="1" type="ORF">M569_12729</name>
</gene>
<protein>
    <recommendedName>
        <fullName evidence="3">Sulfotransferase</fullName>
    </recommendedName>
</protein>
<feature type="non-terminal residue" evidence="1">
    <location>
        <position position="1"/>
    </location>
</feature>
<evidence type="ECO:0008006" key="3">
    <source>
        <dbReference type="Google" id="ProtNLM"/>
    </source>
</evidence>
<sequence>KNECTAALGFIWMLSQGVIKYRNVTAPYLKSNGILPIFLFRRNLLRSLISLTAGTTDKSKNVTDKFHTMSKSEAQILASYKPTINKTTLIHDIARMEKRRSKCFHLFNSTPHITIYYEDLLKNPDKWLDEVQDFINVPRQKLKSDQIKIHNGAIPSSVTNWEEIVATLNGTKYERFLYED</sequence>
<organism evidence="1 2">
    <name type="scientific">Genlisea aurea</name>
    <dbReference type="NCBI Taxonomy" id="192259"/>
    <lineage>
        <taxon>Eukaryota</taxon>
        <taxon>Viridiplantae</taxon>
        <taxon>Streptophyta</taxon>
        <taxon>Embryophyta</taxon>
        <taxon>Tracheophyta</taxon>
        <taxon>Spermatophyta</taxon>
        <taxon>Magnoliopsida</taxon>
        <taxon>eudicotyledons</taxon>
        <taxon>Gunneridae</taxon>
        <taxon>Pentapetalae</taxon>
        <taxon>asterids</taxon>
        <taxon>lamiids</taxon>
        <taxon>Lamiales</taxon>
        <taxon>Lentibulariaceae</taxon>
        <taxon>Genlisea</taxon>
    </lineage>
</organism>
<dbReference type="OrthoDB" id="2015035at2759"/>
<dbReference type="Gene3D" id="3.40.50.300">
    <property type="entry name" value="P-loop containing nucleotide triphosphate hydrolases"/>
    <property type="match status" value="1"/>
</dbReference>